<dbReference type="Pfam" id="PF23752">
    <property type="entry name" value="Beta-prop_WDR11_2nd"/>
    <property type="match status" value="1"/>
</dbReference>
<dbReference type="FunFam" id="2.130.10.10:FF:000716">
    <property type="entry name" value="WD repeat domain 11"/>
    <property type="match status" value="1"/>
</dbReference>
<dbReference type="RefSeq" id="XP_013381760.1">
    <property type="nucleotide sequence ID" value="XM_013526306.1"/>
</dbReference>
<gene>
    <name evidence="8" type="primary">LOC106152639</name>
</gene>
<dbReference type="InterPro" id="IPR001680">
    <property type="entry name" value="WD40_rpt"/>
</dbReference>
<keyword evidence="7" id="KW-1185">Reference proteome</keyword>
<dbReference type="InterPro" id="IPR019775">
    <property type="entry name" value="WD40_repeat_CS"/>
</dbReference>
<evidence type="ECO:0000313" key="8">
    <source>
        <dbReference type="RefSeq" id="XP_013381760.1"/>
    </source>
</evidence>
<feature type="domain" description="WDR11 second beta-propeller" evidence="5">
    <location>
        <begin position="503"/>
        <end position="788"/>
    </location>
</feature>
<dbReference type="InterPro" id="IPR039694">
    <property type="entry name" value="WDR11"/>
</dbReference>
<organism evidence="7 8">
    <name type="scientific">Lingula anatina</name>
    <name type="common">Brachiopod</name>
    <name type="synonym">Lingula unguis</name>
    <dbReference type="NCBI Taxonomy" id="7574"/>
    <lineage>
        <taxon>Eukaryota</taxon>
        <taxon>Metazoa</taxon>
        <taxon>Spiralia</taxon>
        <taxon>Lophotrochozoa</taxon>
        <taxon>Brachiopoda</taxon>
        <taxon>Linguliformea</taxon>
        <taxon>Lingulata</taxon>
        <taxon>Lingulida</taxon>
        <taxon>Linguloidea</taxon>
        <taxon>Lingulidae</taxon>
        <taxon>Lingula</taxon>
    </lineage>
</organism>
<evidence type="ECO:0000313" key="7">
    <source>
        <dbReference type="Proteomes" id="UP000085678"/>
    </source>
</evidence>
<feature type="domain" description="WDR11 TPR" evidence="6">
    <location>
        <begin position="904"/>
        <end position="1212"/>
    </location>
</feature>
<feature type="domain" description="WDR11 first beta-propeller" evidence="4">
    <location>
        <begin position="14"/>
        <end position="327"/>
    </location>
</feature>
<dbReference type="Pfam" id="PF23751">
    <property type="entry name" value="Beta-prop_WDR11_1st"/>
    <property type="match status" value="1"/>
</dbReference>
<sequence>MRVPSRILSGALHHQNKGACDWGWQGLLAYGCQNLVVVIDTQNLQILQTLEKHRGNVVKVKWGKENYFHDVVTGYPLRLASADTNGRIVIWSISTGTSKIDFADGNKPVQDMEWLSYQDHAHDLLVTLCPPYSLVLWRADTGQKLWKKTYTETLTSFSFDPFDSKNVAFLGQDCIVFIDDFSVVKVPSSNGKKFFVSSPSSQLPAVQAPVAVNGEKKSSKITLKRMSQLLQGEKKEKTVPLEEVNVTLNECLQLTYHQTCRHHIILLYAREVLILDLEINQTVGIIPIDRTGSSFAQIIPCSQRDVLLGLHDNGSITVRVRHKGAAVAATPEQVGTYGTQEENGIGVSQPDMIYDLRCQSDPMRLTKHARVYGMVCSPVTERNISLIMSDGRVLVWDLMAVDSEDSLSGNSPMYTPGHSKVQKFMFSAFECQLPLVSNAPFPKSTLNDYIGNTQVCSPDSLASKSRHGIVFKFVLTGMMSGLGPAPLVIKMCPPLTTKNFSTYKPLLAVGTPNGTVQVFNVSSGEQYREYSVHSSAVKGIDWVSLTAFLSFAHSGISSSSQVKNELVLVNVQSGTVTQVRQNREEESPIELIAVSPLRQYFVVVFKDKPFELWDLRTLSIIREMPRNFPRTTALCWAPSHSTKTLKKRQTNEGVTTLSVTDLTTSAPAAISTETTTNSDKPGSSQTTAGHSREHFVFTDADGLLYHFIVEGSIIKDGSKIPPENGMGSITSLAWKSDTMVMGDVDGNLNIWDLRARLSKAIPTHRGWIRKVKFAPGRGNQKLLVMYNDGADIWDTKDLEQVSSLKCPKELPRINDIDWAASDKPVLATADGCIRVADLDLKGAMATLEEYHLTAPIFCPHLLPSKAALTLKYLLQHQPWQEYKLELGQHINNEVQHLVNMQFKILDNDLKAYLTSCSFGTAERCLLTARIFGDESDLHFWTVALHYLRAEKVQPLGKLLQKQLSSSSGSGDLYKPGSSSCDLVQLDDDQSEVDKTQAWRMIQDQPLETCYDVLCDNQTFQKYQLDRIALHDVKRESYEHTKKVAENLMLLGQTDRAVQLLLETEAENDSYYIDCLRACLVASIRSSGASQSTIKLVATNLIANGKLSEGVQLLCLIDKGLDACRYLQTYGEWNQAAWLAKATLNASESLEVMKRYSEHLCSAAVNHKSQAVLVMLSLRQFVKVLEMLYGQQQFDRAALFLEACLEFGIIQKTKENSSLLEAVFLEYARFLTAMQNTEAAHYYCHLAGGKGQQFMKELQDTQEVEVAQEVDVAQEVQK</sequence>
<evidence type="ECO:0000256" key="1">
    <source>
        <dbReference type="ARBA" id="ARBA00022574"/>
    </source>
</evidence>
<reference evidence="8" key="1">
    <citation type="submission" date="2025-08" db="UniProtKB">
        <authorList>
            <consortium name="RefSeq"/>
        </authorList>
    </citation>
    <scope>IDENTIFICATION</scope>
    <source>
        <tissue evidence="8">Gonads</tissue>
    </source>
</reference>
<dbReference type="InterPro" id="IPR015943">
    <property type="entry name" value="WD40/YVTN_repeat-like_dom_sf"/>
</dbReference>
<keyword evidence="1" id="KW-0853">WD repeat</keyword>
<name>A0A1S3H6L4_LINAN</name>
<dbReference type="Pfam" id="PF23753">
    <property type="entry name" value="TPR_WDR11"/>
    <property type="match status" value="1"/>
</dbReference>
<dbReference type="OrthoDB" id="1291858at2759"/>
<dbReference type="InterPro" id="IPR057854">
    <property type="entry name" value="TPR_WDR11"/>
</dbReference>
<evidence type="ECO:0000256" key="2">
    <source>
        <dbReference type="ARBA" id="ARBA00022737"/>
    </source>
</evidence>
<proteinExistence type="predicted"/>
<evidence type="ECO:0000259" key="6">
    <source>
        <dbReference type="Pfam" id="PF23753"/>
    </source>
</evidence>
<dbReference type="Proteomes" id="UP000085678">
    <property type="component" value="Unplaced"/>
</dbReference>
<feature type="region of interest" description="Disordered" evidence="3">
    <location>
        <begin position="665"/>
        <end position="691"/>
    </location>
</feature>
<dbReference type="PROSITE" id="PS51257">
    <property type="entry name" value="PROKAR_LIPOPROTEIN"/>
    <property type="match status" value="1"/>
</dbReference>
<dbReference type="AlphaFoldDB" id="A0A1S3H6L4"/>
<dbReference type="GO" id="GO:0005737">
    <property type="term" value="C:cytoplasm"/>
    <property type="evidence" value="ECO:0007669"/>
    <property type="project" value="TreeGrafter"/>
</dbReference>
<evidence type="ECO:0000259" key="5">
    <source>
        <dbReference type="Pfam" id="PF23752"/>
    </source>
</evidence>
<feature type="compositionally biased region" description="Polar residues" evidence="3">
    <location>
        <begin position="671"/>
        <end position="689"/>
    </location>
</feature>
<dbReference type="PROSITE" id="PS00678">
    <property type="entry name" value="WD_REPEATS_1"/>
    <property type="match status" value="1"/>
</dbReference>
<dbReference type="SUPFAM" id="SSF50978">
    <property type="entry name" value="WD40 repeat-like"/>
    <property type="match status" value="2"/>
</dbReference>
<dbReference type="InterPro" id="IPR036322">
    <property type="entry name" value="WD40_repeat_dom_sf"/>
</dbReference>
<dbReference type="SMART" id="SM00320">
    <property type="entry name" value="WD40"/>
    <property type="match status" value="5"/>
</dbReference>
<dbReference type="PANTHER" id="PTHR14593:SF5">
    <property type="entry name" value="WD REPEAT-CONTAINING PROTEIN 11"/>
    <property type="match status" value="1"/>
</dbReference>
<dbReference type="Gene3D" id="2.130.10.10">
    <property type="entry name" value="YVTN repeat-like/Quinoprotein amine dehydrogenase"/>
    <property type="match status" value="3"/>
</dbReference>
<protein>
    <submittedName>
        <fullName evidence="8">WD repeat-containing protein 11 isoform X2</fullName>
    </submittedName>
</protein>
<dbReference type="InterPro" id="IPR057853">
    <property type="entry name" value="Beta-prop_WDR11_2nd"/>
</dbReference>
<dbReference type="PANTHER" id="PTHR14593">
    <property type="entry name" value="WD REPEAT-CONTAINING PROTEIN 11"/>
    <property type="match status" value="1"/>
</dbReference>
<accession>A0A1S3H6L4</accession>
<dbReference type="GeneID" id="106152639"/>
<evidence type="ECO:0000259" key="4">
    <source>
        <dbReference type="Pfam" id="PF23751"/>
    </source>
</evidence>
<evidence type="ECO:0000256" key="3">
    <source>
        <dbReference type="SAM" id="MobiDB-lite"/>
    </source>
</evidence>
<dbReference type="InterPro" id="IPR057852">
    <property type="entry name" value="Beta-prop_WDR11_1st"/>
</dbReference>
<keyword evidence="2" id="KW-0677">Repeat</keyword>